<accession>A0A7V3J9P9</accession>
<keyword evidence="1" id="KW-1133">Transmembrane helix</keyword>
<dbReference type="EMBL" id="DTGG01000044">
    <property type="protein sequence ID" value="HFZ08769.1"/>
    <property type="molecule type" value="Genomic_DNA"/>
</dbReference>
<feature type="transmembrane region" description="Helical" evidence="1">
    <location>
        <begin position="59"/>
        <end position="78"/>
    </location>
</feature>
<evidence type="ECO:0000313" key="2">
    <source>
        <dbReference type="EMBL" id="HFZ08769.1"/>
    </source>
</evidence>
<proteinExistence type="predicted"/>
<protein>
    <submittedName>
        <fullName evidence="2">Uncharacterized protein</fullName>
    </submittedName>
</protein>
<organism evidence="2">
    <name type="scientific">candidate division CPR3 bacterium</name>
    <dbReference type="NCBI Taxonomy" id="2268181"/>
    <lineage>
        <taxon>Bacteria</taxon>
        <taxon>Bacteria division CPR3</taxon>
    </lineage>
</organism>
<keyword evidence="1" id="KW-0472">Membrane</keyword>
<gene>
    <name evidence="2" type="ORF">ENV41_01385</name>
</gene>
<dbReference type="AlphaFoldDB" id="A0A7V3J9P9"/>
<name>A0A7V3J9P9_UNCC3</name>
<feature type="transmembrane region" description="Helical" evidence="1">
    <location>
        <begin position="98"/>
        <end position="117"/>
    </location>
</feature>
<evidence type="ECO:0000256" key="1">
    <source>
        <dbReference type="SAM" id="Phobius"/>
    </source>
</evidence>
<sequence length="142" mass="16256">MPKYKEIPWALRALLLWRQFEGHYSWATASLLLALSGWLPFALNPAFRSTVLAYNLPSLARLLLGLTWVGILISTYISLGLLPPRPKEYGFWKMFEMYIQWALTPITAIFFGSIPAVDAQTRMMLGKPLGFRVTKKVVPRRI</sequence>
<keyword evidence="1" id="KW-0812">Transmembrane</keyword>
<comment type="caution">
    <text evidence="2">The sequence shown here is derived from an EMBL/GenBank/DDBJ whole genome shotgun (WGS) entry which is preliminary data.</text>
</comment>
<feature type="transmembrane region" description="Helical" evidence="1">
    <location>
        <begin position="24"/>
        <end position="47"/>
    </location>
</feature>
<reference evidence="2" key="1">
    <citation type="journal article" date="2020" name="mSystems">
        <title>Genome- and Community-Level Interaction Insights into Carbon Utilization and Element Cycling Functions of Hydrothermarchaeota in Hydrothermal Sediment.</title>
        <authorList>
            <person name="Zhou Z."/>
            <person name="Liu Y."/>
            <person name="Xu W."/>
            <person name="Pan J."/>
            <person name="Luo Z.H."/>
            <person name="Li M."/>
        </authorList>
    </citation>
    <scope>NUCLEOTIDE SEQUENCE [LARGE SCALE GENOMIC DNA]</scope>
    <source>
        <strain evidence="2">SpSt-757</strain>
    </source>
</reference>